<dbReference type="PROSITE" id="PS50929">
    <property type="entry name" value="ABC_TM1F"/>
    <property type="match status" value="1"/>
</dbReference>
<reference evidence="8 9" key="1">
    <citation type="journal article" date="2024" name="BMC Biol.">
        <title>Comparative genomics of Ascetosporea gives new insight into the evolutionary basis for animal parasitism in Rhizaria.</title>
        <authorList>
            <person name="Hiltunen Thoren M."/>
            <person name="Onut-Brannstrom I."/>
            <person name="Alfjorden A."/>
            <person name="Peckova H."/>
            <person name="Swords F."/>
            <person name="Hooper C."/>
            <person name="Holzer A.S."/>
            <person name="Bass D."/>
            <person name="Burki F."/>
        </authorList>
    </citation>
    <scope>NUCLEOTIDE SEQUENCE [LARGE SCALE GENOMIC DNA]</scope>
    <source>
        <strain evidence="8">20-A016</strain>
    </source>
</reference>
<evidence type="ECO:0000256" key="4">
    <source>
        <dbReference type="ARBA" id="ARBA00022989"/>
    </source>
</evidence>
<sequence length="280" mass="31908">MFSRKFLKNVSANLMNKKHGSNYLNFGRPRFLFSFARKKERKAPKSENEAVFRFVYKSLRPTNWYDVMRIVIAFSCLVSSKVIAVQVPFLFKHAVDSLNAYENMGGVSQPFLGPIAILVSWGILRTTSSLLYELRSAIFNPMAQNAVRSLTCKTFSHLLKMDYAYLLTQNTGAISRAIDRGQRSIYYIINSTIFNILPTILQIALVCYLLGNSCGSTFSFITMGTIGVYFLFTLSVTEWRTKLRKELNRLDSVASSKAIDTIMNFETIKVQINTIKVFQQ</sequence>
<keyword evidence="4 6" id="KW-1133">Transmembrane helix</keyword>
<evidence type="ECO:0000256" key="2">
    <source>
        <dbReference type="ARBA" id="ARBA00022448"/>
    </source>
</evidence>
<evidence type="ECO:0000313" key="9">
    <source>
        <dbReference type="Proteomes" id="UP001439008"/>
    </source>
</evidence>
<dbReference type="CDD" id="cd18582">
    <property type="entry name" value="ABC_6TM_ATM1_ABCB7"/>
    <property type="match status" value="1"/>
</dbReference>
<keyword evidence="3 6" id="KW-0812">Transmembrane</keyword>
<feature type="transmembrane region" description="Helical" evidence="6">
    <location>
        <begin position="217"/>
        <end position="236"/>
    </location>
</feature>
<protein>
    <submittedName>
        <fullName evidence="8">ATP-binding cassette sub- B member 7, mitochondrial</fullName>
    </submittedName>
</protein>
<dbReference type="PANTHER" id="PTHR24221">
    <property type="entry name" value="ATP-BINDING CASSETTE SUB-FAMILY B"/>
    <property type="match status" value="1"/>
</dbReference>
<gene>
    <name evidence="8" type="primary">ABCB7</name>
    <name evidence="8" type="ORF">MHBO_001546</name>
</gene>
<keyword evidence="8" id="KW-0547">Nucleotide-binding</keyword>
<accession>A0ABV2AJA7</accession>
<dbReference type="InterPro" id="IPR039421">
    <property type="entry name" value="Type_1_exporter"/>
</dbReference>
<comment type="subcellular location">
    <subcellularLocation>
        <location evidence="1">Membrane</location>
        <topology evidence="1">Multi-pass membrane protein</topology>
    </subcellularLocation>
</comment>
<dbReference type="SUPFAM" id="SSF90123">
    <property type="entry name" value="ABC transporter transmembrane region"/>
    <property type="match status" value="1"/>
</dbReference>
<organism evidence="8 9">
    <name type="scientific">Bonamia ostreae</name>
    <dbReference type="NCBI Taxonomy" id="126728"/>
    <lineage>
        <taxon>Eukaryota</taxon>
        <taxon>Sar</taxon>
        <taxon>Rhizaria</taxon>
        <taxon>Endomyxa</taxon>
        <taxon>Ascetosporea</taxon>
        <taxon>Haplosporida</taxon>
        <taxon>Bonamia</taxon>
    </lineage>
</organism>
<dbReference type="Pfam" id="PF00664">
    <property type="entry name" value="ABC_membrane"/>
    <property type="match status" value="1"/>
</dbReference>
<comment type="caution">
    <text evidence="8">The sequence shown here is derived from an EMBL/GenBank/DDBJ whole genome shotgun (WGS) entry which is preliminary data.</text>
</comment>
<dbReference type="PANTHER" id="PTHR24221:SF402">
    <property type="entry name" value="IRON-SULFUR CLUSTERS TRANSPORTER ABCB7, MITOCHONDRIAL"/>
    <property type="match status" value="1"/>
</dbReference>
<keyword evidence="5 6" id="KW-0472">Membrane</keyword>
<feature type="transmembrane region" description="Helical" evidence="6">
    <location>
        <begin position="185"/>
        <end position="211"/>
    </location>
</feature>
<evidence type="ECO:0000256" key="3">
    <source>
        <dbReference type="ARBA" id="ARBA00022692"/>
    </source>
</evidence>
<keyword evidence="2" id="KW-0813">Transport</keyword>
<dbReference type="GO" id="GO:0005524">
    <property type="term" value="F:ATP binding"/>
    <property type="evidence" value="ECO:0007669"/>
    <property type="project" value="UniProtKB-KW"/>
</dbReference>
<feature type="transmembrane region" description="Helical" evidence="6">
    <location>
        <begin position="67"/>
        <end position="91"/>
    </location>
</feature>
<evidence type="ECO:0000256" key="6">
    <source>
        <dbReference type="SAM" id="Phobius"/>
    </source>
</evidence>
<evidence type="ECO:0000313" key="8">
    <source>
        <dbReference type="EMBL" id="MES1919773.1"/>
    </source>
</evidence>
<feature type="domain" description="ABC transmembrane type-1" evidence="7">
    <location>
        <begin position="71"/>
        <end position="269"/>
    </location>
</feature>
<dbReference type="EMBL" id="JBDODL010000395">
    <property type="protein sequence ID" value="MES1919773.1"/>
    <property type="molecule type" value="Genomic_DNA"/>
</dbReference>
<name>A0ABV2AJA7_9EUKA</name>
<evidence type="ECO:0000256" key="5">
    <source>
        <dbReference type="ARBA" id="ARBA00023136"/>
    </source>
</evidence>
<dbReference type="InterPro" id="IPR011527">
    <property type="entry name" value="ABC1_TM_dom"/>
</dbReference>
<keyword evidence="9" id="KW-1185">Reference proteome</keyword>
<dbReference type="InterPro" id="IPR036640">
    <property type="entry name" value="ABC1_TM_sf"/>
</dbReference>
<dbReference type="Proteomes" id="UP001439008">
    <property type="component" value="Unassembled WGS sequence"/>
</dbReference>
<evidence type="ECO:0000256" key="1">
    <source>
        <dbReference type="ARBA" id="ARBA00004141"/>
    </source>
</evidence>
<keyword evidence="8" id="KW-0067">ATP-binding</keyword>
<evidence type="ECO:0000259" key="7">
    <source>
        <dbReference type="PROSITE" id="PS50929"/>
    </source>
</evidence>
<proteinExistence type="predicted"/>
<feature type="transmembrane region" description="Helical" evidence="6">
    <location>
        <begin position="111"/>
        <end position="132"/>
    </location>
</feature>
<dbReference type="Gene3D" id="1.20.1560.10">
    <property type="entry name" value="ABC transporter type 1, transmembrane domain"/>
    <property type="match status" value="1"/>
</dbReference>